<evidence type="ECO:0000256" key="4">
    <source>
        <dbReference type="RuleBase" id="RU361277"/>
    </source>
</evidence>
<keyword evidence="3" id="KW-0560">Oxidoreductase</keyword>
<dbReference type="PANTHER" id="PTHR43401:SF2">
    <property type="entry name" value="L-THREONINE 3-DEHYDROGENASE"/>
    <property type="match status" value="1"/>
</dbReference>
<dbReference type="PROSITE" id="PS00059">
    <property type="entry name" value="ADH_ZINC"/>
    <property type="match status" value="1"/>
</dbReference>
<accession>A0A9D2Q8S5</accession>
<evidence type="ECO:0000256" key="1">
    <source>
        <dbReference type="ARBA" id="ARBA00022723"/>
    </source>
</evidence>
<dbReference type="InterPro" id="IPR020843">
    <property type="entry name" value="ER"/>
</dbReference>
<dbReference type="SUPFAM" id="SSF50129">
    <property type="entry name" value="GroES-like"/>
    <property type="match status" value="1"/>
</dbReference>
<keyword evidence="2 4" id="KW-0862">Zinc</keyword>
<dbReference type="InterPro" id="IPR013149">
    <property type="entry name" value="ADH-like_C"/>
</dbReference>
<gene>
    <name evidence="6" type="ORF">H9698_09330</name>
</gene>
<evidence type="ECO:0000256" key="3">
    <source>
        <dbReference type="ARBA" id="ARBA00023002"/>
    </source>
</evidence>
<dbReference type="Gene3D" id="3.40.50.720">
    <property type="entry name" value="NAD(P)-binding Rossmann-like Domain"/>
    <property type="match status" value="1"/>
</dbReference>
<evidence type="ECO:0000256" key="2">
    <source>
        <dbReference type="ARBA" id="ARBA00022833"/>
    </source>
</evidence>
<dbReference type="EMBL" id="DWWA01000049">
    <property type="protein sequence ID" value="HJC72975.1"/>
    <property type="molecule type" value="Genomic_DNA"/>
</dbReference>
<name>A0A9D2Q8S5_9FIRM</name>
<dbReference type="InterPro" id="IPR011032">
    <property type="entry name" value="GroES-like_sf"/>
</dbReference>
<proteinExistence type="inferred from homology"/>
<dbReference type="Proteomes" id="UP000823918">
    <property type="component" value="Unassembled WGS sequence"/>
</dbReference>
<dbReference type="AlphaFoldDB" id="A0A9D2Q8S5"/>
<dbReference type="GO" id="GO:0016491">
    <property type="term" value="F:oxidoreductase activity"/>
    <property type="evidence" value="ECO:0007669"/>
    <property type="project" value="UniProtKB-KW"/>
</dbReference>
<protein>
    <submittedName>
        <fullName evidence="6">Alcohol dehydrogenase catalytic domain-containing protein</fullName>
    </submittedName>
</protein>
<dbReference type="InterPro" id="IPR050129">
    <property type="entry name" value="Zn_alcohol_dh"/>
</dbReference>
<dbReference type="SMART" id="SM00829">
    <property type="entry name" value="PKS_ER"/>
    <property type="match status" value="1"/>
</dbReference>
<sequence length="345" mass="37176">MKAVQIVKPGELHIIEMEKPVIDETNNVLIRMTAAGICGSDRGIYHGTNAAATYPRVIGHEMVGVVEEVGPGVSRVKPGDRVIVDQVTACGTCYACRKGRPNVCGNLKVRGVHIDGGYRQWMAVPENDCYLLPDHISDVDAVLIEPTTIAIQCCARAEIEAEDTVLIMGAGALGSRILSVVKLHHPAKIIVADIDDAKLEAALKNGADAVIRSDREDVAQRAKELTDGYGPTLCIDAACVKGSLLSLLQAAGNAGRVMTMGFSTSPDEINQFVITSKELDVRGSRLQNRRFGEAVELVKNHAIDLSGEVSHTFSYLDAQAAFDFADNHANEVRKIVLTFDTEESK</sequence>
<evidence type="ECO:0000313" key="6">
    <source>
        <dbReference type="EMBL" id="HJC72975.1"/>
    </source>
</evidence>
<feature type="domain" description="Enoyl reductase (ER)" evidence="5">
    <location>
        <begin position="10"/>
        <end position="337"/>
    </location>
</feature>
<dbReference type="GO" id="GO:0008270">
    <property type="term" value="F:zinc ion binding"/>
    <property type="evidence" value="ECO:0007669"/>
    <property type="project" value="InterPro"/>
</dbReference>
<dbReference type="SUPFAM" id="SSF51735">
    <property type="entry name" value="NAD(P)-binding Rossmann-fold domains"/>
    <property type="match status" value="1"/>
</dbReference>
<evidence type="ECO:0000259" key="5">
    <source>
        <dbReference type="SMART" id="SM00829"/>
    </source>
</evidence>
<organism evidence="6 7">
    <name type="scientific">Candidatus Ruthenibacterium merdavium</name>
    <dbReference type="NCBI Taxonomy" id="2838752"/>
    <lineage>
        <taxon>Bacteria</taxon>
        <taxon>Bacillati</taxon>
        <taxon>Bacillota</taxon>
        <taxon>Clostridia</taxon>
        <taxon>Eubacteriales</taxon>
        <taxon>Oscillospiraceae</taxon>
        <taxon>Ruthenibacterium</taxon>
    </lineage>
</organism>
<comment type="caution">
    <text evidence="6">The sequence shown here is derived from an EMBL/GenBank/DDBJ whole genome shotgun (WGS) entry which is preliminary data.</text>
</comment>
<evidence type="ECO:0000313" key="7">
    <source>
        <dbReference type="Proteomes" id="UP000823918"/>
    </source>
</evidence>
<dbReference type="InterPro" id="IPR002328">
    <property type="entry name" value="ADH_Zn_CS"/>
</dbReference>
<dbReference type="PANTHER" id="PTHR43401">
    <property type="entry name" value="L-THREONINE 3-DEHYDROGENASE"/>
    <property type="match status" value="1"/>
</dbReference>
<dbReference type="InterPro" id="IPR013154">
    <property type="entry name" value="ADH-like_N"/>
</dbReference>
<dbReference type="Pfam" id="PF08240">
    <property type="entry name" value="ADH_N"/>
    <property type="match status" value="1"/>
</dbReference>
<reference evidence="6" key="1">
    <citation type="journal article" date="2021" name="PeerJ">
        <title>Extensive microbial diversity within the chicken gut microbiome revealed by metagenomics and culture.</title>
        <authorList>
            <person name="Gilroy R."/>
            <person name="Ravi A."/>
            <person name="Getino M."/>
            <person name="Pursley I."/>
            <person name="Horton D.L."/>
            <person name="Alikhan N.F."/>
            <person name="Baker D."/>
            <person name="Gharbi K."/>
            <person name="Hall N."/>
            <person name="Watson M."/>
            <person name="Adriaenssens E.M."/>
            <person name="Foster-Nyarko E."/>
            <person name="Jarju S."/>
            <person name="Secka A."/>
            <person name="Antonio M."/>
            <person name="Oren A."/>
            <person name="Chaudhuri R.R."/>
            <person name="La Ragione R."/>
            <person name="Hildebrand F."/>
            <person name="Pallen M.J."/>
        </authorList>
    </citation>
    <scope>NUCLEOTIDE SEQUENCE</scope>
    <source>
        <strain evidence="6">5933</strain>
    </source>
</reference>
<dbReference type="Gene3D" id="3.90.180.10">
    <property type="entry name" value="Medium-chain alcohol dehydrogenases, catalytic domain"/>
    <property type="match status" value="1"/>
</dbReference>
<comment type="similarity">
    <text evidence="4">Belongs to the zinc-containing alcohol dehydrogenase family.</text>
</comment>
<comment type="cofactor">
    <cofactor evidence="4">
        <name>Zn(2+)</name>
        <dbReference type="ChEBI" id="CHEBI:29105"/>
    </cofactor>
</comment>
<reference evidence="6" key="2">
    <citation type="submission" date="2021-04" db="EMBL/GenBank/DDBJ databases">
        <authorList>
            <person name="Gilroy R."/>
        </authorList>
    </citation>
    <scope>NUCLEOTIDE SEQUENCE</scope>
    <source>
        <strain evidence="6">5933</strain>
    </source>
</reference>
<dbReference type="Pfam" id="PF00107">
    <property type="entry name" value="ADH_zinc_N"/>
    <property type="match status" value="1"/>
</dbReference>
<dbReference type="InterPro" id="IPR036291">
    <property type="entry name" value="NAD(P)-bd_dom_sf"/>
</dbReference>
<keyword evidence="1 4" id="KW-0479">Metal-binding</keyword>